<keyword evidence="4" id="KW-1185">Reference proteome</keyword>
<name>A0A8S3TWA4_MYTED</name>
<comment type="caution">
    <text evidence="3">The sequence shown here is derived from an EMBL/GenBank/DDBJ whole genome shotgun (WGS) entry which is preliminary data.</text>
</comment>
<feature type="compositionally biased region" description="Basic and acidic residues" evidence="2">
    <location>
        <begin position="46"/>
        <end position="66"/>
    </location>
</feature>
<feature type="compositionally biased region" description="Acidic residues" evidence="2">
    <location>
        <begin position="1"/>
        <end position="13"/>
    </location>
</feature>
<gene>
    <name evidence="3" type="ORF">MEDL_48255</name>
</gene>
<dbReference type="AlphaFoldDB" id="A0A8S3TWA4"/>
<accession>A0A8S3TWA4</accession>
<keyword evidence="1" id="KW-0175">Coiled coil</keyword>
<feature type="coiled-coil region" evidence="1">
    <location>
        <begin position="253"/>
        <end position="280"/>
    </location>
</feature>
<feature type="compositionally biased region" description="Polar residues" evidence="2">
    <location>
        <begin position="81"/>
        <end position="92"/>
    </location>
</feature>
<dbReference type="OrthoDB" id="6128751at2759"/>
<evidence type="ECO:0000256" key="1">
    <source>
        <dbReference type="SAM" id="Coils"/>
    </source>
</evidence>
<feature type="compositionally biased region" description="Basic and acidic residues" evidence="2">
    <location>
        <begin position="28"/>
        <end position="38"/>
    </location>
</feature>
<protein>
    <submittedName>
        <fullName evidence="3">Uncharacterized protein</fullName>
    </submittedName>
</protein>
<proteinExistence type="predicted"/>
<evidence type="ECO:0000256" key="2">
    <source>
        <dbReference type="SAM" id="MobiDB-lite"/>
    </source>
</evidence>
<sequence>MSSEESDISDDEIQATSSRSSSMKRLRLTADELVRHLEDDDPDIDQTTRVDSDDESDSRHQIDARDISVSPVPAEIRTPIAISNRTEQRTPISNRNSRTPNNTSYSRANTSTPLHQSSQLQDENTTTPSVHSMSTRDLLIKIYERQNEILIRLKERETVGVSQKVDQTVIVPPAVKNAVRQGFKNGKDKGLTWIFDDGKRVCDAVNDGMTSHIKNFMKGWNPTYDNPTVLNHALNRYFLTKKQENTAIHKDKLETEKRKRASYERKKEKAKRRITALEKMEISAAKKANIRACLENKYMSSDEECADGFITHQPSWQSKRFAEYKRKLDSKFLDICSTKSRRLLSKRTIGSVSEKENPDIKDETLLWATSSENITIACQPNTRGRFVRIKRKAMDSPTICEVDIYRDPVNSVNESGLTNTAHACSHIGYGYGGPVIGTSVATSKVHCTIMCFINTACVAAEYDTTANVCTLRGEVKQSVTHDDCVEQDKRGLTQSANSVYTQKKSERSKSKMFTDDENDSLWLYDVLDIIGVNEEFRKTSQRIYVLSEILQTFQCPNSTYYVGSRSEGIFTSDYRSDLDAIECVEMFPIIEDIDEASQHKFSLLIVREVETYAGYVKLQLVIEGVPCVSVHWPFYATNLEKVFLKLINMDV</sequence>
<reference evidence="3" key="1">
    <citation type="submission" date="2021-03" db="EMBL/GenBank/DDBJ databases">
        <authorList>
            <person name="Bekaert M."/>
        </authorList>
    </citation>
    <scope>NUCLEOTIDE SEQUENCE</scope>
</reference>
<dbReference type="EMBL" id="CAJPWZ010002324">
    <property type="protein sequence ID" value="CAG2235711.1"/>
    <property type="molecule type" value="Genomic_DNA"/>
</dbReference>
<feature type="region of interest" description="Disordered" evidence="2">
    <location>
        <begin position="1"/>
        <end position="133"/>
    </location>
</feature>
<feature type="compositionally biased region" description="Low complexity" evidence="2">
    <location>
        <begin position="93"/>
        <end position="107"/>
    </location>
</feature>
<feature type="compositionally biased region" description="Polar residues" evidence="2">
    <location>
        <begin position="108"/>
        <end position="133"/>
    </location>
</feature>
<organism evidence="3 4">
    <name type="scientific">Mytilus edulis</name>
    <name type="common">Blue mussel</name>
    <dbReference type="NCBI Taxonomy" id="6550"/>
    <lineage>
        <taxon>Eukaryota</taxon>
        <taxon>Metazoa</taxon>
        <taxon>Spiralia</taxon>
        <taxon>Lophotrochozoa</taxon>
        <taxon>Mollusca</taxon>
        <taxon>Bivalvia</taxon>
        <taxon>Autobranchia</taxon>
        <taxon>Pteriomorphia</taxon>
        <taxon>Mytilida</taxon>
        <taxon>Mytiloidea</taxon>
        <taxon>Mytilidae</taxon>
        <taxon>Mytilinae</taxon>
        <taxon>Mytilus</taxon>
    </lineage>
</organism>
<evidence type="ECO:0000313" key="4">
    <source>
        <dbReference type="Proteomes" id="UP000683360"/>
    </source>
</evidence>
<evidence type="ECO:0000313" key="3">
    <source>
        <dbReference type="EMBL" id="CAG2235711.1"/>
    </source>
</evidence>
<dbReference type="Proteomes" id="UP000683360">
    <property type="component" value="Unassembled WGS sequence"/>
</dbReference>